<accession>A0A0F9DE39</accession>
<keyword evidence="1" id="KW-0812">Transmembrane</keyword>
<proteinExistence type="predicted"/>
<reference evidence="2" key="1">
    <citation type="journal article" date="2015" name="Nature">
        <title>Complex archaea that bridge the gap between prokaryotes and eukaryotes.</title>
        <authorList>
            <person name="Spang A."/>
            <person name="Saw J.H."/>
            <person name="Jorgensen S.L."/>
            <person name="Zaremba-Niedzwiedzka K."/>
            <person name="Martijn J."/>
            <person name="Lind A.E."/>
            <person name="van Eijk R."/>
            <person name="Schleper C."/>
            <person name="Guy L."/>
            <person name="Ettema T.J."/>
        </authorList>
    </citation>
    <scope>NUCLEOTIDE SEQUENCE</scope>
</reference>
<evidence type="ECO:0000313" key="2">
    <source>
        <dbReference type="EMBL" id="KKL16046.1"/>
    </source>
</evidence>
<feature type="transmembrane region" description="Helical" evidence="1">
    <location>
        <begin position="6"/>
        <end position="23"/>
    </location>
</feature>
<feature type="transmembrane region" description="Helical" evidence="1">
    <location>
        <begin position="67"/>
        <end position="90"/>
    </location>
</feature>
<comment type="caution">
    <text evidence="2">The sequence shown here is derived from an EMBL/GenBank/DDBJ whole genome shotgun (WGS) entry which is preliminary data.</text>
</comment>
<protein>
    <submittedName>
        <fullName evidence="2">Uncharacterized protein</fullName>
    </submittedName>
</protein>
<dbReference type="AlphaFoldDB" id="A0A0F9DE39"/>
<keyword evidence="1" id="KW-1133">Transmembrane helix</keyword>
<keyword evidence="1" id="KW-0472">Membrane</keyword>
<evidence type="ECO:0000256" key="1">
    <source>
        <dbReference type="SAM" id="Phobius"/>
    </source>
</evidence>
<sequence>MILLRDLDFLLGSIIGILFAFKYRKPNQTPLKLGILVGNIGGFVTATGTSIFVCTIFQYSIYWFFFYLFWLSITGFVVGSIVGVLFGFYYKKKDAKAKYSMDDEFYQGFIVK</sequence>
<feature type="transmembrane region" description="Helical" evidence="1">
    <location>
        <begin position="35"/>
        <end position="61"/>
    </location>
</feature>
<organism evidence="2">
    <name type="scientific">marine sediment metagenome</name>
    <dbReference type="NCBI Taxonomy" id="412755"/>
    <lineage>
        <taxon>unclassified sequences</taxon>
        <taxon>metagenomes</taxon>
        <taxon>ecological metagenomes</taxon>
    </lineage>
</organism>
<dbReference type="EMBL" id="LAZR01039818">
    <property type="protein sequence ID" value="KKL16046.1"/>
    <property type="molecule type" value="Genomic_DNA"/>
</dbReference>
<name>A0A0F9DE39_9ZZZZ</name>
<gene>
    <name evidence="2" type="ORF">LCGC14_2499510</name>
</gene>